<evidence type="ECO:0000313" key="2">
    <source>
        <dbReference type="EMBL" id="KAG9488035.1"/>
    </source>
</evidence>
<feature type="region of interest" description="Disordered" evidence="1">
    <location>
        <begin position="2126"/>
        <end position="2156"/>
    </location>
</feature>
<organism evidence="2 3">
    <name type="scientific">Eleutherodactylus coqui</name>
    <name type="common">Puerto Rican coqui</name>
    <dbReference type="NCBI Taxonomy" id="57060"/>
    <lineage>
        <taxon>Eukaryota</taxon>
        <taxon>Metazoa</taxon>
        <taxon>Chordata</taxon>
        <taxon>Craniata</taxon>
        <taxon>Vertebrata</taxon>
        <taxon>Euteleostomi</taxon>
        <taxon>Amphibia</taxon>
        <taxon>Batrachia</taxon>
        <taxon>Anura</taxon>
        <taxon>Neobatrachia</taxon>
        <taxon>Hyloidea</taxon>
        <taxon>Eleutherodactylidae</taxon>
        <taxon>Eleutherodactylinae</taxon>
        <taxon>Eleutherodactylus</taxon>
        <taxon>Eleutherodactylus</taxon>
    </lineage>
</organism>
<feature type="region of interest" description="Disordered" evidence="1">
    <location>
        <begin position="2463"/>
        <end position="2499"/>
    </location>
</feature>
<feature type="compositionally biased region" description="Polar residues" evidence="1">
    <location>
        <begin position="82"/>
        <end position="120"/>
    </location>
</feature>
<dbReference type="Proteomes" id="UP000770717">
    <property type="component" value="Unassembled WGS sequence"/>
</dbReference>
<feature type="compositionally biased region" description="Acidic residues" evidence="1">
    <location>
        <begin position="2145"/>
        <end position="2154"/>
    </location>
</feature>
<feature type="region of interest" description="Disordered" evidence="1">
    <location>
        <begin position="1514"/>
        <end position="1535"/>
    </location>
</feature>
<feature type="compositionally biased region" description="Polar residues" evidence="1">
    <location>
        <begin position="280"/>
        <end position="300"/>
    </location>
</feature>
<keyword evidence="3" id="KW-1185">Reference proteome</keyword>
<feature type="compositionally biased region" description="Polar residues" evidence="1">
    <location>
        <begin position="2560"/>
        <end position="2580"/>
    </location>
</feature>
<feature type="compositionally biased region" description="Basic and acidic residues" evidence="1">
    <location>
        <begin position="1168"/>
        <end position="1179"/>
    </location>
</feature>
<feature type="region of interest" description="Disordered" evidence="1">
    <location>
        <begin position="2807"/>
        <end position="2853"/>
    </location>
</feature>
<feature type="region of interest" description="Disordered" evidence="1">
    <location>
        <begin position="1343"/>
        <end position="1362"/>
    </location>
</feature>
<feature type="compositionally biased region" description="Low complexity" evidence="1">
    <location>
        <begin position="2634"/>
        <end position="2648"/>
    </location>
</feature>
<feature type="region of interest" description="Disordered" evidence="1">
    <location>
        <begin position="1826"/>
        <end position="1848"/>
    </location>
</feature>
<feature type="region of interest" description="Disordered" evidence="1">
    <location>
        <begin position="1094"/>
        <end position="1115"/>
    </location>
</feature>
<feature type="region of interest" description="Disordered" evidence="1">
    <location>
        <begin position="1724"/>
        <end position="1746"/>
    </location>
</feature>
<proteinExistence type="predicted"/>
<feature type="compositionally biased region" description="Polar residues" evidence="1">
    <location>
        <begin position="1523"/>
        <end position="1535"/>
    </location>
</feature>
<evidence type="ECO:0000313" key="3">
    <source>
        <dbReference type="Proteomes" id="UP000770717"/>
    </source>
</evidence>
<feature type="compositionally biased region" description="Polar residues" evidence="1">
    <location>
        <begin position="190"/>
        <end position="220"/>
    </location>
</feature>
<feature type="compositionally biased region" description="Acidic residues" evidence="1">
    <location>
        <begin position="2762"/>
        <end position="2771"/>
    </location>
</feature>
<feature type="region of interest" description="Disordered" evidence="1">
    <location>
        <begin position="2522"/>
        <end position="2659"/>
    </location>
</feature>
<dbReference type="OrthoDB" id="9905227at2759"/>
<feature type="compositionally biased region" description="Polar residues" evidence="1">
    <location>
        <begin position="132"/>
        <end position="145"/>
    </location>
</feature>
<feature type="compositionally biased region" description="Polar residues" evidence="1">
    <location>
        <begin position="1737"/>
        <end position="1746"/>
    </location>
</feature>
<feature type="region of interest" description="Disordered" evidence="1">
    <location>
        <begin position="1167"/>
        <end position="1186"/>
    </location>
</feature>
<reference evidence="2" key="1">
    <citation type="thesis" date="2020" institute="ProQuest LLC" country="789 East Eisenhower Parkway, Ann Arbor, MI, USA">
        <title>Comparative Genomics and Chromosome Evolution.</title>
        <authorList>
            <person name="Mudd A.B."/>
        </authorList>
    </citation>
    <scope>NUCLEOTIDE SEQUENCE</scope>
    <source>
        <strain evidence="2">HN-11 Male</strain>
        <tissue evidence="2">Kidney and liver</tissue>
    </source>
</reference>
<evidence type="ECO:0000256" key="1">
    <source>
        <dbReference type="SAM" id="MobiDB-lite"/>
    </source>
</evidence>
<feature type="region of interest" description="Disordered" evidence="1">
    <location>
        <begin position="1959"/>
        <end position="1987"/>
    </location>
</feature>
<feature type="region of interest" description="Disordered" evidence="1">
    <location>
        <begin position="2363"/>
        <end position="2383"/>
    </location>
</feature>
<feature type="region of interest" description="Disordered" evidence="1">
    <location>
        <begin position="2070"/>
        <end position="2104"/>
    </location>
</feature>
<feature type="compositionally biased region" description="Basic and acidic residues" evidence="1">
    <location>
        <begin position="2025"/>
        <end position="2038"/>
    </location>
</feature>
<feature type="compositionally biased region" description="Polar residues" evidence="1">
    <location>
        <begin position="812"/>
        <end position="837"/>
    </location>
</feature>
<feature type="compositionally biased region" description="Basic and acidic residues" evidence="1">
    <location>
        <begin position="554"/>
        <end position="570"/>
    </location>
</feature>
<comment type="caution">
    <text evidence="2">The sequence shown here is derived from an EMBL/GenBank/DDBJ whole genome shotgun (WGS) entry which is preliminary data.</text>
</comment>
<feature type="non-terminal residue" evidence="2">
    <location>
        <position position="1"/>
    </location>
</feature>
<feature type="compositionally biased region" description="Polar residues" evidence="1">
    <location>
        <begin position="1106"/>
        <end position="1115"/>
    </location>
</feature>
<feature type="region of interest" description="Disordered" evidence="1">
    <location>
        <begin position="81"/>
        <end position="225"/>
    </location>
</feature>
<feature type="compositionally biased region" description="Basic and acidic residues" evidence="1">
    <location>
        <begin position="335"/>
        <end position="344"/>
    </location>
</feature>
<dbReference type="EMBL" id="WNTK01000003">
    <property type="protein sequence ID" value="KAG9488035.1"/>
    <property type="molecule type" value="Genomic_DNA"/>
</dbReference>
<sequence>MEAKSAEIIPTVIFAHETTEEKDEIPASSTITYSSSSESFSVSGVISEQVILTTREPLASQEPEASSVQPEVDVFTVFKLSPDTSRPSSEVITQSYEKELSQSQVTKIPDTATSSKQYVDSTDKTVEEPVLTSKSESSTDQGFTSKEQDYITSMPKEVLTETKKPLPVETVATSSSDVPEATDKARTTDEATSSFRSQDTVTERATSFSTFDKTQGSTITEESKVSILEKTEEPISAAPKYFTTRASLEKDLEDITVTPEEKAEDTTTVLTETVTAQEIQTSKVSSQYEPLPESTETLPTKPTAEVLPESSVTKESLASTGQVQERETVATITDRIQDVTEGKEIATAIPTETPSEEKTSQSPMSEEGTELPSVDVTEDQRQETTIVPPIPSDVVQPITDKGETTEPSISISSALGYSVTTKKAVIDLQPETEGSSEVEDKSVDSTLTATALPSSQYITESVLFSSKTPLVTEDSDSSHAVVLTDAPLSSVTDKIPSAEEATHVSKEAVSLHTTLLPPSISTQKPVLIDMEPDEDTSKGTIVIDESVSPMKTTTEYEPKHSKTEEAKGEQIESVTPSLNASVTQHSEVTEQSVLPTDTPEYTSVESQEHEASGDIEIKIKEQPTTQPILEVQNLTSKKTEKVSQPSSTQDFPIFTIESSGDAESDVPLEASAKPTSIIPESLKPETAEVTFKPSSTHGLAEIITQDSRDETRPIINVTASVQVFKEEYTTQAIEEAKTIVSTESPKLQESSSQTITSISEQVTEISTAVTEISKEDSTLTKAPEKTQVFDETEGSATDDTIKDLSTSEVHATEASLTVTKSTSTETSLVDHTPTVKSSVDHSPASEYVLSTTQVEAEKIGTDSAETSATETKYSTKIEQSTDILDISTKEKYITEQTSAPLLSTESISTAQPEVPEDREITHAIIESSTTITDQAAEFEPQKLTSAQPLFATEASDDTIIFTTPRANLTTGDHRTSSVQETFTPKVTKDFVSEKISISPFTIEGSGEEVIFTTKPFEDGDKIIDTSQLYTTTSSFTVEETKRLLTPETKEFFGSGHFESTIDTSSTSTLIGLLLETEKEKYETVSSLPLSLSTVASEPSESDKIEVTSSPDTTGTRAKIVSTTSLFIEEGSGVGDKQSTVSFITRSESKAKPELGDNTTVLPTIDISKSTEESKTKSELELSSTETPHSIIHFSTEESKVSEHESLQSKLTPVSSINPLEVITDITSKLIATSGKTTSEYGSGGDEDILFTTSSIITSSIISEKHTEGASVVPTGESTLSSKTQTRHVTLKDIVTAGLPFTELGSGDSKDIFTTTSSKHEIVFSTTEDEDLQTYSKSLDLKEQISTLPSSSPSGEITQTQQPQLFEPITTKHEEALETESSQKTSSIVTGQPGVSIEHSTVSTLQRLTSPEIKDLGSTELEEISSLVPTSARVSEEVSTASYVASLKTIELTQVTSEKSETLKPDHTLKPHLTAISEVDVTQATKLYTDKSMGTSDYTSKKLEKTDSMLILEGSGEETETHTDSSIATSGSEEHLSTVTLPTTKTDFVSGLQDLTQKAEVPVSLISLSPSTSQLLTDERKLFTEEVLQSKLITISPISVEDEKEFMIGTGKTPGLEVIEESTISSIWGLSQTNDTISEVISSTHIPSEFILDEKSSTQFREELQSTSEPGDDLHLKSTVTKPKEKVLSTEKSDIEGSGELVSDIHVTPASKLYTLTQVDLTDLKSTSPSKEDEQERITPSSQYSTDDQLLVSDQKTLSTTRYIDITSLPLEEFTDKMDLKSPKEPVGRTISTTEAIDKATDIVMQSTPEPEKTAPIELITEESLGDNASTEEPTVTKVTTPSSIKTDADSTSVSTVTLQPYHITKLSTLEQSEGHTQAEQSSGDYAITEEPIVAKVATLSSIETGAYSTTISQETVQSYHVSEVTTPQQTEVHTQAEQSSGDADSVTISRGTVQPYHLQELSTPQQIEVHRQEEESSGDDADTEKPIVKVTTLSSFKTDADSVTISRGTVQPYHLHELSTSQQTEVHRQEEESSKDDAITEEPILKVTTLSSIKTDADSATIFQETVQPYNLRELSTPQQTEVPKQEEESSGDDADTEKPIVRVTTLSSFKTDADSVTISRGTVQPYHLHELSTPQQTKVHGQEEESSGDDAITEEPIVNVTTLSSFKTDADSVTISRGTVQPYHLHELSTSQQTKVHRQEEESSRDDAITKESIVKVTTLSSFKTDADSVTISRGTVQPYHLHELSTSQQIEVHRQEEESSGDDAITEEPIVKVTTLSSIKTDADSATISQETVQPYHLHELSTPQQTKVHRQEEESSRDYAITEEPIVKVTTLSSFKTDADSATISQETVPPYHLHEFSTPQHTKVHRQEEESSGDDADTEKPIVKVTTLSSFKTDVDSVTISRGTVQPYDLHELSTSQQIEVHRQEEESSGDDAITEEPIVKVTTLSSIKTDADSATISQKTVQPYHLHELSTPQPTKVHRQEEESSGDDAITEEPIVKVTTLSSIKADADFATISQRTVQPYDLHELSTPQQTKVHRQEEESSGDDAITEKPSVVKVTTLSPIKSDTDSTMISAETVQPYHPHELSTPQQTEVQRQEEESSGDDAITEEPIVKVTTLSSFKTDVDSAAISQGTEQTEAQTQEEQSSGDDAVTKEPIVKVSTLSSFKTDADSATISQGTVQPYHLHEFSTPQQTKVHRKEEESSGDDAITEKPSVVKVTTLSPIKTDTDSTMISPETVQSYHLSELRTTQHTKVHTQEEESSGDDAIAEEPTVFIVSTLSLLKTDVDSITISPETVKPYHLSELSTSQHTEVHPKTEPSSGDDDLTEEPTVKATTLTSIKTDDGSSTISPETIEPYHLIEHSTSEHTEVHTQTASEGPEDVTLRKSRTITSEDDLQQQMTQLTVKESSAVQLTTTGTVSSLVEKKITVPFDHIFEGSTEGSGLELPSQAVDATHQPVQSSTFASTFTVLTQKDVKSTSLPGKEITETVLDETSTTSTILIFVSKHLDNDTTTDLTITKLPKTEITSESDIDEPQVGQETQKVEQYVTSTTSEDRVQRTPSTLS</sequence>
<feature type="region of interest" description="Disordered" evidence="1">
    <location>
        <begin position="2680"/>
        <end position="2715"/>
    </location>
</feature>
<feature type="region of interest" description="Disordered" evidence="1">
    <location>
        <begin position="550"/>
        <end position="579"/>
    </location>
</feature>
<feature type="compositionally biased region" description="Polar residues" evidence="1">
    <location>
        <begin position="2070"/>
        <end position="2083"/>
    </location>
</feature>
<feature type="region of interest" description="Disordered" evidence="1">
    <location>
        <begin position="2018"/>
        <end position="2041"/>
    </location>
</feature>
<feature type="compositionally biased region" description="Polar residues" evidence="1">
    <location>
        <begin position="2835"/>
        <end position="2853"/>
    </location>
</feature>
<feature type="region of interest" description="Disordered" evidence="1">
    <location>
        <begin position="3025"/>
        <end position="3066"/>
    </location>
</feature>
<feature type="region of interest" description="Disordered" evidence="1">
    <location>
        <begin position="280"/>
        <end position="409"/>
    </location>
</feature>
<accession>A0A8J6FJF4</accession>
<name>A0A8J6FJF4_ELECQ</name>
<feature type="region of interest" description="Disordered" evidence="1">
    <location>
        <begin position="1922"/>
        <end position="1947"/>
    </location>
</feature>
<feature type="region of interest" description="Disordered" evidence="1">
    <location>
        <begin position="2751"/>
        <end position="2771"/>
    </location>
</feature>
<feature type="compositionally biased region" description="Low complexity" evidence="1">
    <location>
        <begin position="1830"/>
        <end position="1848"/>
    </location>
</feature>
<feature type="region of interest" description="Disordered" evidence="1">
    <location>
        <begin position="812"/>
        <end position="842"/>
    </location>
</feature>
<feature type="compositionally biased region" description="Polar residues" evidence="1">
    <location>
        <begin position="310"/>
        <end position="323"/>
    </location>
</feature>
<protein>
    <submittedName>
        <fullName evidence="2">Uncharacterized protein</fullName>
    </submittedName>
</protein>
<gene>
    <name evidence="2" type="ORF">GDO78_007696</name>
</gene>